<dbReference type="Pfam" id="PF00361">
    <property type="entry name" value="Proton_antipo_M"/>
    <property type="match status" value="1"/>
</dbReference>
<feature type="non-terminal residue" evidence="8">
    <location>
        <position position="121"/>
    </location>
</feature>
<reference evidence="8" key="1">
    <citation type="journal article" date="2014" name="Front. Microbiol.">
        <title>High frequency of phylogenetically diverse reductive dehalogenase-homologous genes in deep subseafloor sedimentary metagenomes.</title>
        <authorList>
            <person name="Kawai M."/>
            <person name="Futagami T."/>
            <person name="Toyoda A."/>
            <person name="Takaki Y."/>
            <person name="Nishi S."/>
            <person name="Hori S."/>
            <person name="Arai W."/>
            <person name="Tsubouchi T."/>
            <person name="Morono Y."/>
            <person name="Uchiyama I."/>
            <person name="Ito T."/>
            <person name="Fujiyama A."/>
            <person name="Inagaki F."/>
            <person name="Takami H."/>
        </authorList>
    </citation>
    <scope>NUCLEOTIDE SEQUENCE</scope>
    <source>
        <strain evidence="8">Expedition CK06-06</strain>
    </source>
</reference>
<evidence type="ECO:0000256" key="4">
    <source>
        <dbReference type="ARBA" id="ARBA00022989"/>
    </source>
</evidence>
<evidence type="ECO:0000256" key="2">
    <source>
        <dbReference type="ARBA" id="ARBA00022475"/>
    </source>
</evidence>
<organism evidence="8">
    <name type="scientific">marine sediment metagenome</name>
    <dbReference type="NCBI Taxonomy" id="412755"/>
    <lineage>
        <taxon>unclassified sequences</taxon>
        <taxon>metagenomes</taxon>
        <taxon>ecological metagenomes</taxon>
    </lineage>
</organism>
<gene>
    <name evidence="8" type="ORF">S03H2_64862</name>
</gene>
<dbReference type="PRINTS" id="PR01434">
    <property type="entry name" value="NADHDHGNASE5"/>
</dbReference>
<dbReference type="InterPro" id="IPR050586">
    <property type="entry name" value="CPA3_Na-H_Antiporter_D"/>
</dbReference>
<evidence type="ECO:0000256" key="3">
    <source>
        <dbReference type="ARBA" id="ARBA00022692"/>
    </source>
</evidence>
<name>X1JUU2_9ZZZZ</name>
<feature type="transmembrane region" description="Helical" evidence="6">
    <location>
        <begin position="100"/>
        <end position="120"/>
    </location>
</feature>
<comment type="caution">
    <text evidence="8">The sequence shown here is derived from an EMBL/GenBank/DDBJ whole genome shotgun (WGS) entry which is preliminary data.</text>
</comment>
<proteinExistence type="predicted"/>
<keyword evidence="3 6" id="KW-0812">Transmembrane</keyword>
<protein>
    <recommendedName>
        <fullName evidence="7">NADH:quinone oxidoreductase/Mrp antiporter transmembrane domain-containing protein</fullName>
    </recommendedName>
</protein>
<dbReference type="EMBL" id="BARU01042178">
    <property type="protein sequence ID" value="GAH82029.1"/>
    <property type="molecule type" value="Genomic_DNA"/>
</dbReference>
<feature type="transmembrane region" description="Helical" evidence="6">
    <location>
        <begin position="61"/>
        <end position="80"/>
    </location>
</feature>
<keyword evidence="5 6" id="KW-0472">Membrane</keyword>
<feature type="domain" description="NADH:quinone oxidoreductase/Mrp antiporter transmembrane" evidence="7">
    <location>
        <begin position="3"/>
        <end position="120"/>
    </location>
</feature>
<keyword evidence="4 6" id="KW-1133">Transmembrane helix</keyword>
<dbReference type="InterPro" id="IPR001750">
    <property type="entry name" value="ND/Mrp_TM"/>
</dbReference>
<comment type="subcellular location">
    <subcellularLocation>
        <location evidence="1">Cell membrane</location>
        <topology evidence="1">Multi-pass membrane protein</topology>
    </subcellularLocation>
</comment>
<accession>X1JUU2</accession>
<evidence type="ECO:0000256" key="1">
    <source>
        <dbReference type="ARBA" id="ARBA00004651"/>
    </source>
</evidence>
<dbReference type="PANTHER" id="PTHR42703:SF1">
    <property type="entry name" value="NA(+)_H(+) ANTIPORTER SUBUNIT D1"/>
    <property type="match status" value="1"/>
</dbReference>
<dbReference type="AlphaFoldDB" id="X1JUU2"/>
<dbReference type="GO" id="GO:0005886">
    <property type="term" value="C:plasma membrane"/>
    <property type="evidence" value="ECO:0007669"/>
    <property type="project" value="UniProtKB-SubCell"/>
</dbReference>
<evidence type="ECO:0000256" key="6">
    <source>
        <dbReference type="SAM" id="Phobius"/>
    </source>
</evidence>
<evidence type="ECO:0000313" key="8">
    <source>
        <dbReference type="EMBL" id="GAH82029.1"/>
    </source>
</evidence>
<evidence type="ECO:0000259" key="7">
    <source>
        <dbReference type="Pfam" id="PF00361"/>
    </source>
</evidence>
<keyword evidence="2" id="KW-1003">Cell membrane</keyword>
<feature type="transmembrane region" description="Helical" evidence="6">
    <location>
        <begin position="28"/>
        <end position="49"/>
    </location>
</feature>
<sequence length="121" mass="13088">MTLFLAGFGLKAAVIPFHAWLPDAHPSAPAPISAMLSGVLIKALGVYALMRIFFNVFGMGLQLYWTFMILGCVSMIGGGLLALRQEDLKRLLAYSSISQIGYIILGLGCGNYWGIMGALFR</sequence>
<dbReference type="PANTHER" id="PTHR42703">
    <property type="entry name" value="NADH DEHYDROGENASE"/>
    <property type="match status" value="1"/>
</dbReference>
<evidence type="ECO:0000256" key="5">
    <source>
        <dbReference type="ARBA" id="ARBA00023136"/>
    </source>
</evidence>